<reference evidence="2" key="1">
    <citation type="submission" date="2016-10" db="EMBL/GenBank/DDBJ databases">
        <authorList>
            <person name="Varghese N."/>
            <person name="Submissions S."/>
        </authorList>
    </citation>
    <scope>NUCLEOTIDE SEQUENCE [LARGE SCALE GENOMIC DNA]</scope>
    <source>
        <strain evidence="2">DSM 18733</strain>
    </source>
</reference>
<proteinExistence type="predicted"/>
<dbReference type="STRING" id="407022.SAMN05661044_02720"/>
<dbReference type="AlphaFoldDB" id="A0A1H7QTP2"/>
<evidence type="ECO:0000313" key="2">
    <source>
        <dbReference type="Proteomes" id="UP000199421"/>
    </source>
</evidence>
<organism evidence="1 2">
    <name type="scientific">Olivibacter domesticus</name>
    <name type="common">Pseudosphingobacterium domesticum</name>
    <dbReference type="NCBI Taxonomy" id="407022"/>
    <lineage>
        <taxon>Bacteria</taxon>
        <taxon>Pseudomonadati</taxon>
        <taxon>Bacteroidota</taxon>
        <taxon>Sphingobacteriia</taxon>
        <taxon>Sphingobacteriales</taxon>
        <taxon>Sphingobacteriaceae</taxon>
        <taxon>Olivibacter</taxon>
    </lineage>
</organism>
<keyword evidence="2" id="KW-1185">Reference proteome</keyword>
<dbReference type="OrthoDB" id="9803207at2"/>
<evidence type="ECO:0008006" key="3">
    <source>
        <dbReference type="Google" id="ProtNLM"/>
    </source>
</evidence>
<dbReference type="Pfam" id="PF11236">
    <property type="entry name" value="DUF3037"/>
    <property type="match status" value="1"/>
</dbReference>
<dbReference type="EMBL" id="FOAF01000002">
    <property type="protein sequence ID" value="SEL51292.1"/>
    <property type="molecule type" value="Genomic_DNA"/>
</dbReference>
<dbReference type="Proteomes" id="UP000199421">
    <property type="component" value="Unassembled WGS sequence"/>
</dbReference>
<evidence type="ECO:0000313" key="1">
    <source>
        <dbReference type="EMBL" id="SEL51292.1"/>
    </source>
</evidence>
<protein>
    <recommendedName>
        <fullName evidence="3">DUF3037 domain-containing protein</fullName>
    </recommendedName>
</protein>
<dbReference type="RefSeq" id="WP_093325141.1">
    <property type="nucleotide sequence ID" value="NZ_FOAF01000002.1"/>
</dbReference>
<name>A0A1H7QTP2_OLID1</name>
<dbReference type="InterPro" id="IPR021398">
    <property type="entry name" value="DUF3037"/>
</dbReference>
<sequence>MREQQVFEYAVIRLVPKVEREEFLNIGVVLYCAKYKFLQMCYHVDTIKWKMIDKDLDVDEIISYLEAFNKICVGGKPGGVIGMMDRSDRFRWLTATRSTVMQTSKVHLGLCIDPASKLEQLFEQLVL</sequence>
<accession>A0A1H7QTP2</accession>
<gene>
    <name evidence="1" type="ORF">SAMN05661044_02720</name>
</gene>